<evidence type="ECO:0000313" key="1">
    <source>
        <dbReference type="EMBL" id="JAD18213.1"/>
    </source>
</evidence>
<sequence>MSSSKTTLQERPSLVYSCPSSTWSAYFTGSLLEPTVSNKSSLLPSATSISFTFSSCRRRSNLSGAYVDGIIEGTYLWMKAKIAA</sequence>
<reference evidence="1" key="1">
    <citation type="submission" date="2014-09" db="EMBL/GenBank/DDBJ databases">
        <authorList>
            <person name="Magalhaes I.L.F."/>
            <person name="Oliveira U."/>
            <person name="Santos F.R."/>
            <person name="Vidigal T.H.D.A."/>
            <person name="Brescovit A.D."/>
            <person name="Santos A.J."/>
        </authorList>
    </citation>
    <scope>NUCLEOTIDE SEQUENCE</scope>
    <source>
        <tissue evidence="1">Shoot tissue taken approximately 20 cm above the soil surface</tissue>
    </source>
</reference>
<proteinExistence type="predicted"/>
<name>A0A0A8XZM3_ARUDO</name>
<dbReference type="AlphaFoldDB" id="A0A0A8XZM3"/>
<reference evidence="1" key="2">
    <citation type="journal article" date="2015" name="Data Brief">
        <title>Shoot transcriptome of the giant reed, Arundo donax.</title>
        <authorList>
            <person name="Barrero R.A."/>
            <person name="Guerrero F.D."/>
            <person name="Moolhuijzen P."/>
            <person name="Goolsby J.A."/>
            <person name="Tidwell J."/>
            <person name="Bellgard S.E."/>
            <person name="Bellgard M.I."/>
        </authorList>
    </citation>
    <scope>NUCLEOTIDE SEQUENCE</scope>
    <source>
        <tissue evidence="1">Shoot tissue taken approximately 20 cm above the soil surface</tissue>
    </source>
</reference>
<organism evidence="1">
    <name type="scientific">Arundo donax</name>
    <name type="common">Giant reed</name>
    <name type="synonym">Donax arundinaceus</name>
    <dbReference type="NCBI Taxonomy" id="35708"/>
    <lineage>
        <taxon>Eukaryota</taxon>
        <taxon>Viridiplantae</taxon>
        <taxon>Streptophyta</taxon>
        <taxon>Embryophyta</taxon>
        <taxon>Tracheophyta</taxon>
        <taxon>Spermatophyta</taxon>
        <taxon>Magnoliopsida</taxon>
        <taxon>Liliopsida</taxon>
        <taxon>Poales</taxon>
        <taxon>Poaceae</taxon>
        <taxon>PACMAD clade</taxon>
        <taxon>Arundinoideae</taxon>
        <taxon>Arundineae</taxon>
        <taxon>Arundo</taxon>
    </lineage>
</organism>
<dbReference type="EMBL" id="GBRH01279682">
    <property type="protein sequence ID" value="JAD18213.1"/>
    <property type="molecule type" value="Transcribed_RNA"/>
</dbReference>
<accession>A0A0A8XZM3</accession>
<protein>
    <submittedName>
        <fullName evidence="1">Uncharacterized protein</fullName>
    </submittedName>
</protein>